<feature type="domain" description="FAD-binding" evidence="1">
    <location>
        <begin position="266"/>
        <end position="331"/>
    </location>
</feature>
<dbReference type="Gene3D" id="3.30.9.10">
    <property type="entry name" value="D-Amino Acid Oxidase, subunit A, domain 2"/>
    <property type="match status" value="1"/>
</dbReference>
<proteinExistence type="predicted"/>
<dbReference type="Gene3D" id="3.50.50.60">
    <property type="entry name" value="FAD/NAD(P)-binding domain"/>
    <property type="match status" value="1"/>
</dbReference>
<sequence length="355" mass="37516">MRNVLISGASVAGPALAWFLRRDGVRVTLVERAPDLRDSGYAVDFRGAALDVLADIGILDEVRAHETGMRGVTMLAPDGSITGELPASAFGGDLEVPKRALTRILHQAVDAEFLFDDTITALEQHDDRVTVAFERAPARDFDLVVGADGVHSAVRRLAFPAIDPIEHLGMSGAGFTTGNLFGLDRRGLLQPDAGRAVFAFSAGDPDRMTVSLSFGTATPELDRAGRAAQEAAVRAAFAGHPWPEVPRLLDAMAAAPDFYFASTCQVRLDSWSTGRVVLLGDAGYCAAPTSGMGTSQALIGASTLARCLAEADGDHTAAFERYEKELRPYVTDNQQLGRQAVAAFGGDAADSPESA</sequence>
<dbReference type="RefSeq" id="WP_185042872.1">
    <property type="nucleotide sequence ID" value="NZ_BAABFG010000005.1"/>
</dbReference>
<dbReference type="InterPro" id="IPR051704">
    <property type="entry name" value="FAD_aromatic-hydroxylase"/>
</dbReference>
<dbReference type="Proteomes" id="UP000546162">
    <property type="component" value="Unassembled WGS sequence"/>
</dbReference>
<protein>
    <submittedName>
        <fullName evidence="2">2-polyprenyl-6-methoxyphenol hydroxylase-like FAD-dependent oxidoreductase</fullName>
    </submittedName>
</protein>
<evidence type="ECO:0000259" key="1">
    <source>
        <dbReference type="Pfam" id="PF01494"/>
    </source>
</evidence>
<dbReference type="PANTHER" id="PTHR46865">
    <property type="entry name" value="OXIDOREDUCTASE-RELATED"/>
    <property type="match status" value="1"/>
</dbReference>
<dbReference type="Pfam" id="PF01494">
    <property type="entry name" value="FAD_binding_3"/>
    <property type="match status" value="2"/>
</dbReference>
<evidence type="ECO:0000313" key="2">
    <source>
        <dbReference type="EMBL" id="MBB4742518.1"/>
    </source>
</evidence>
<reference evidence="2 3" key="1">
    <citation type="submission" date="2020-08" db="EMBL/GenBank/DDBJ databases">
        <title>Sequencing the genomes of 1000 actinobacteria strains.</title>
        <authorList>
            <person name="Klenk H.-P."/>
        </authorList>
    </citation>
    <scope>NUCLEOTIDE SEQUENCE [LARGE SCALE GENOMIC DNA]</scope>
    <source>
        <strain evidence="2 3">DSM 45809</strain>
    </source>
</reference>
<comment type="caution">
    <text evidence="2">The sequence shown here is derived from an EMBL/GenBank/DDBJ whole genome shotgun (WGS) entry which is preliminary data.</text>
</comment>
<dbReference type="GO" id="GO:0071949">
    <property type="term" value="F:FAD binding"/>
    <property type="evidence" value="ECO:0007669"/>
    <property type="project" value="InterPro"/>
</dbReference>
<organism evidence="2 3">
    <name type="scientific">Actinoplanes octamycinicus</name>
    <dbReference type="NCBI Taxonomy" id="135948"/>
    <lineage>
        <taxon>Bacteria</taxon>
        <taxon>Bacillati</taxon>
        <taxon>Actinomycetota</taxon>
        <taxon>Actinomycetes</taxon>
        <taxon>Micromonosporales</taxon>
        <taxon>Micromonosporaceae</taxon>
        <taxon>Actinoplanes</taxon>
    </lineage>
</organism>
<dbReference type="PANTHER" id="PTHR46865:SF2">
    <property type="entry name" value="MONOOXYGENASE"/>
    <property type="match status" value="1"/>
</dbReference>
<dbReference type="EMBL" id="JACHNB010000001">
    <property type="protein sequence ID" value="MBB4742518.1"/>
    <property type="molecule type" value="Genomic_DNA"/>
</dbReference>
<accession>A0A7W7M9Z0</accession>
<name>A0A7W7M9Z0_9ACTN</name>
<evidence type="ECO:0000313" key="3">
    <source>
        <dbReference type="Proteomes" id="UP000546162"/>
    </source>
</evidence>
<feature type="domain" description="FAD-binding" evidence="1">
    <location>
        <begin position="3"/>
        <end position="156"/>
    </location>
</feature>
<dbReference type="SUPFAM" id="SSF51905">
    <property type="entry name" value="FAD/NAD(P)-binding domain"/>
    <property type="match status" value="1"/>
</dbReference>
<gene>
    <name evidence="2" type="ORF">BJY16_005977</name>
</gene>
<dbReference type="AlphaFoldDB" id="A0A7W7M9Z0"/>
<dbReference type="InterPro" id="IPR002938">
    <property type="entry name" value="FAD-bd"/>
</dbReference>
<keyword evidence="3" id="KW-1185">Reference proteome</keyword>
<dbReference type="PRINTS" id="PR00420">
    <property type="entry name" value="RNGMNOXGNASE"/>
</dbReference>
<dbReference type="InterPro" id="IPR036188">
    <property type="entry name" value="FAD/NAD-bd_sf"/>
</dbReference>